<name>A0A8J6H9G6_TENMO</name>
<dbReference type="PANTHER" id="PTHR45913:SF19">
    <property type="entry name" value="LOW QUALITY PROTEIN: ZINC FINGER BED DOMAIN-CONTAINING PROTEIN 5-LIKE"/>
    <property type="match status" value="1"/>
</dbReference>
<feature type="compositionally biased region" description="Polar residues" evidence="1">
    <location>
        <begin position="717"/>
        <end position="738"/>
    </location>
</feature>
<protein>
    <submittedName>
        <fullName evidence="2">Uncharacterized protein</fullName>
    </submittedName>
</protein>
<sequence>MPMAAAAGGAKMFTGYNSVMAFRNKSGRALLTQLYSGQDYIYPSKFTTLLGKERDEKNKWNVRDRVGGRGGTVMRALHRRHLGHNVPFTLAKITNICATYLPMNVIQSGGDKDDDELFVEDTAEFSYSIHSVNERKPPIKHTAPSILKHLVTLSHRTPAQSNQNWNCSGFGSPFPPRPKKGTRGLFPEIASMRGLSNELVVSQDLLSLFTEHLSKLTEWFAKYFADGNVEKFPWIQDPFHSQAPPEFTSQEEESLIELSCDNLQTKFACSDLVEFWITIRNEYPILSLKTMRIFIPFATSYLCEAGFSAVAETVKENVHSLVPRPSPLEHLEQSGTEAPDSSSGVFAGRILHIASRFVLISPERAAFINKHRLNKIDCIFFCSAFRRMPMAKLPRARVVPDMWLLFGRGHVSGDVPQLDQPHPEKKNTDTYKQVIRGRVIRSGNFETQNKDDGVKASPKVGRRSNPAEENLERKESCEFTNTDLGRARGPNVLPAKYRITKPKTHANGVVCGQCLLQGASMFPSPPKTTFFHSLRNKFFSSHCYEVSARVTEAILAKASMHLSFKVQVEDYSQLPSRLLMLQYPRYRRFKDHVTLTSDTTEEIRVSSKCREDLNGPLALIHAIDGLQGEDNLKNYLNKEKRSVMDAEVSLLDYCRKSTPGRGRGAARAFAIKHVLDSPATVVNFLGLRSRHLVPVPRRGSHARENHQTGEGEEDTVTRSQFNSGGNDRTDHSSGSAESSPLPKTARNVLSNAERADRSRPTGSMRGLLVLRLERRPWRWTPALDGTASPKVAGRTRSSARHV</sequence>
<proteinExistence type="predicted"/>
<gene>
    <name evidence="2" type="ORF">GEV33_013103</name>
</gene>
<evidence type="ECO:0000313" key="2">
    <source>
        <dbReference type="EMBL" id="KAH0809688.1"/>
    </source>
</evidence>
<feature type="region of interest" description="Disordered" evidence="1">
    <location>
        <begin position="696"/>
        <end position="760"/>
    </location>
</feature>
<evidence type="ECO:0000256" key="1">
    <source>
        <dbReference type="SAM" id="MobiDB-lite"/>
    </source>
</evidence>
<feature type="region of interest" description="Disordered" evidence="1">
    <location>
        <begin position="781"/>
        <end position="802"/>
    </location>
</feature>
<dbReference type="Proteomes" id="UP000719412">
    <property type="component" value="Unassembled WGS sequence"/>
</dbReference>
<reference evidence="2" key="1">
    <citation type="journal article" date="2020" name="J Insects Food Feed">
        <title>The yellow mealworm (Tenebrio molitor) genome: a resource for the emerging insects as food and feed industry.</title>
        <authorList>
            <person name="Eriksson T."/>
            <person name="Andere A."/>
            <person name="Kelstrup H."/>
            <person name="Emery V."/>
            <person name="Picard C."/>
        </authorList>
    </citation>
    <scope>NUCLEOTIDE SEQUENCE</scope>
    <source>
        <strain evidence="2">Stoneville</strain>
        <tissue evidence="2">Whole head</tissue>
    </source>
</reference>
<feature type="region of interest" description="Disordered" evidence="1">
    <location>
        <begin position="446"/>
        <end position="474"/>
    </location>
</feature>
<evidence type="ECO:0000313" key="3">
    <source>
        <dbReference type="Proteomes" id="UP000719412"/>
    </source>
</evidence>
<dbReference type="AlphaFoldDB" id="A0A8J6H9G6"/>
<comment type="caution">
    <text evidence="2">The sequence shown here is derived from an EMBL/GenBank/DDBJ whole genome shotgun (WGS) entry which is preliminary data.</text>
</comment>
<accession>A0A8J6H9G6</accession>
<dbReference type="PANTHER" id="PTHR45913">
    <property type="entry name" value="EPM2A-INTERACTING PROTEIN 1"/>
    <property type="match status" value="1"/>
</dbReference>
<organism evidence="2 3">
    <name type="scientific">Tenebrio molitor</name>
    <name type="common">Yellow mealworm beetle</name>
    <dbReference type="NCBI Taxonomy" id="7067"/>
    <lineage>
        <taxon>Eukaryota</taxon>
        <taxon>Metazoa</taxon>
        <taxon>Ecdysozoa</taxon>
        <taxon>Arthropoda</taxon>
        <taxon>Hexapoda</taxon>
        <taxon>Insecta</taxon>
        <taxon>Pterygota</taxon>
        <taxon>Neoptera</taxon>
        <taxon>Endopterygota</taxon>
        <taxon>Coleoptera</taxon>
        <taxon>Polyphaga</taxon>
        <taxon>Cucujiformia</taxon>
        <taxon>Tenebrionidae</taxon>
        <taxon>Tenebrio</taxon>
    </lineage>
</organism>
<dbReference type="EMBL" id="JABDTM020027985">
    <property type="protein sequence ID" value="KAH0809688.1"/>
    <property type="molecule type" value="Genomic_DNA"/>
</dbReference>
<keyword evidence="3" id="KW-1185">Reference proteome</keyword>
<reference evidence="2" key="2">
    <citation type="submission" date="2021-08" db="EMBL/GenBank/DDBJ databases">
        <authorList>
            <person name="Eriksson T."/>
        </authorList>
    </citation>
    <scope>NUCLEOTIDE SEQUENCE</scope>
    <source>
        <strain evidence="2">Stoneville</strain>
        <tissue evidence="2">Whole head</tissue>
    </source>
</reference>